<proteinExistence type="predicted"/>
<dbReference type="EMBL" id="JANPWB010000008">
    <property type="protein sequence ID" value="KAJ1165910.1"/>
    <property type="molecule type" value="Genomic_DNA"/>
</dbReference>
<dbReference type="Proteomes" id="UP001066276">
    <property type="component" value="Chromosome 4_2"/>
</dbReference>
<organism evidence="1 2">
    <name type="scientific">Pleurodeles waltl</name>
    <name type="common">Iberian ribbed newt</name>
    <dbReference type="NCBI Taxonomy" id="8319"/>
    <lineage>
        <taxon>Eukaryota</taxon>
        <taxon>Metazoa</taxon>
        <taxon>Chordata</taxon>
        <taxon>Craniata</taxon>
        <taxon>Vertebrata</taxon>
        <taxon>Euteleostomi</taxon>
        <taxon>Amphibia</taxon>
        <taxon>Batrachia</taxon>
        <taxon>Caudata</taxon>
        <taxon>Salamandroidea</taxon>
        <taxon>Salamandridae</taxon>
        <taxon>Pleurodelinae</taxon>
        <taxon>Pleurodeles</taxon>
    </lineage>
</organism>
<dbReference type="AlphaFoldDB" id="A0AAV7SP59"/>
<sequence length="105" mass="11007">MAGDIGNLREHQAACARSLDGDVECAAVELFGSTLARRGAGAGCAQDGGGLLKLRGSSLLAADRLRSLELKVESRAAGATFGLRGPLQTGTRDAETEMRYCKRRV</sequence>
<keyword evidence="2" id="KW-1185">Reference proteome</keyword>
<accession>A0AAV7SP59</accession>
<evidence type="ECO:0000313" key="2">
    <source>
        <dbReference type="Proteomes" id="UP001066276"/>
    </source>
</evidence>
<evidence type="ECO:0000313" key="1">
    <source>
        <dbReference type="EMBL" id="KAJ1165910.1"/>
    </source>
</evidence>
<comment type="caution">
    <text evidence="1">The sequence shown here is derived from an EMBL/GenBank/DDBJ whole genome shotgun (WGS) entry which is preliminary data.</text>
</comment>
<name>A0AAV7SP59_PLEWA</name>
<reference evidence="1" key="1">
    <citation type="journal article" date="2022" name="bioRxiv">
        <title>Sequencing and chromosome-scale assembly of the giantPleurodeles waltlgenome.</title>
        <authorList>
            <person name="Brown T."/>
            <person name="Elewa A."/>
            <person name="Iarovenko S."/>
            <person name="Subramanian E."/>
            <person name="Araus A.J."/>
            <person name="Petzold A."/>
            <person name="Susuki M."/>
            <person name="Suzuki K.-i.T."/>
            <person name="Hayashi T."/>
            <person name="Toyoda A."/>
            <person name="Oliveira C."/>
            <person name="Osipova E."/>
            <person name="Leigh N.D."/>
            <person name="Simon A."/>
            <person name="Yun M.H."/>
        </authorList>
    </citation>
    <scope>NUCLEOTIDE SEQUENCE</scope>
    <source>
        <strain evidence="1">20211129_DDA</strain>
        <tissue evidence="1">Liver</tissue>
    </source>
</reference>
<gene>
    <name evidence="1" type="ORF">NDU88_006327</name>
</gene>
<protein>
    <submittedName>
        <fullName evidence="1">Uncharacterized protein</fullName>
    </submittedName>
</protein>